<dbReference type="EMBL" id="JAKMXF010000325">
    <property type="protein sequence ID" value="KAI6648807.1"/>
    <property type="molecule type" value="Genomic_DNA"/>
</dbReference>
<dbReference type="SMART" id="SM01126">
    <property type="entry name" value="DDE_Tnp_IS1595"/>
    <property type="match status" value="1"/>
</dbReference>
<sequence>MSEDLQAHVFLEKQLDWSPNTVVDWKNFMRDVCIGDLFSKDISHEFLPIYDCVNSEPIGGLGTIVEIDEPKLGKRKYNRRRLLTGQWVFGMFETGTNIAVMIVVPDRSLLPIIQQYILPGTTIHSDEWASYAILQYTTYVNHIVNHSQNFVEVRWWVI</sequence>
<evidence type="ECO:0000313" key="3">
    <source>
        <dbReference type="Proteomes" id="UP001165289"/>
    </source>
</evidence>
<dbReference type="PANTHER" id="PTHR47163:SF2">
    <property type="entry name" value="SI:DKEY-17M8.2"/>
    <property type="match status" value="1"/>
</dbReference>
<dbReference type="InterPro" id="IPR053164">
    <property type="entry name" value="IS1016-like_transposase"/>
</dbReference>
<accession>A0AAV7JJ46</accession>
<name>A0AAV7JJ46_9METZ</name>
<dbReference type="AlphaFoldDB" id="A0AAV7JJ46"/>
<evidence type="ECO:0000313" key="2">
    <source>
        <dbReference type="EMBL" id="KAI6648807.1"/>
    </source>
</evidence>
<evidence type="ECO:0000259" key="1">
    <source>
        <dbReference type="SMART" id="SM01126"/>
    </source>
</evidence>
<dbReference type="InterPro" id="IPR024445">
    <property type="entry name" value="Tnp_ISXO2-like"/>
</dbReference>
<dbReference type="PANTHER" id="PTHR47163">
    <property type="entry name" value="DDE_TNP_IS1595 DOMAIN-CONTAINING PROTEIN"/>
    <property type="match status" value="1"/>
</dbReference>
<reference evidence="2 3" key="1">
    <citation type="journal article" date="2023" name="BMC Biol.">
        <title>The compact genome of the sponge Oopsacas minuta (Hexactinellida) is lacking key metazoan core genes.</title>
        <authorList>
            <person name="Santini S."/>
            <person name="Schenkelaars Q."/>
            <person name="Jourda C."/>
            <person name="Duchesne M."/>
            <person name="Belahbib H."/>
            <person name="Rocher C."/>
            <person name="Selva M."/>
            <person name="Riesgo A."/>
            <person name="Vervoort M."/>
            <person name="Leys S.P."/>
            <person name="Kodjabachian L."/>
            <person name="Le Bivic A."/>
            <person name="Borchiellini C."/>
            <person name="Claverie J.M."/>
            <person name="Renard E."/>
        </authorList>
    </citation>
    <scope>NUCLEOTIDE SEQUENCE [LARGE SCALE GENOMIC DNA]</scope>
    <source>
        <strain evidence="2">SPO-2</strain>
    </source>
</reference>
<gene>
    <name evidence="2" type="ORF">LOD99_7069</name>
</gene>
<organism evidence="2 3">
    <name type="scientific">Oopsacas minuta</name>
    <dbReference type="NCBI Taxonomy" id="111878"/>
    <lineage>
        <taxon>Eukaryota</taxon>
        <taxon>Metazoa</taxon>
        <taxon>Porifera</taxon>
        <taxon>Hexactinellida</taxon>
        <taxon>Hexasterophora</taxon>
        <taxon>Lyssacinosida</taxon>
        <taxon>Leucopsacidae</taxon>
        <taxon>Oopsacas</taxon>
    </lineage>
</organism>
<feature type="domain" description="ISXO2-like transposase" evidence="1">
    <location>
        <begin position="57"/>
        <end position="158"/>
    </location>
</feature>
<comment type="caution">
    <text evidence="2">The sequence shown here is derived from an EMBL/GenBank/DDBJ whole genome shotgun (WGS) entry which is preliminary data.</text>
</comment>
<dbReference type="Pfam" id="PF12762">
    <property type="entry name" value="DDE_Tnp_IS1595"/>
    <property type="match status" value="1"/>
</dbReference>
<proteinExistence type="predicted"/>
<protein>
    <recommendedName>
        <fullName evidence="1">ISXO2-like transposase domain-containing protein</fullName>
    </recommendedName>
</protein>
<dbReference type="Proteomes" id="UP001165289">
    <property type="component" value="Unassembled WGS sequence"/>
</dbReference>
<keyword evidence="3" id="KW-1185">Reference proteome</keyword>